<evidence type="ECO:0000256" key="5">
    <source>
        <dbReference type="ARBA" id="ARBA00022842"/>
    </source>
</evidence>
<comment type="caution">
    <text evidence="8">Lacks conserved residue(s) required for the propagation of feature annotation.</text>
</comment>
<dbReference type="OrthoDB" id="9788394at2"/>
<dbReference type="GO" id="GO:0005737">
    <property type="term" value="C:cytoplasm"/>
    <property type="evidence" value="ECO:0007669"/>
    <property type="project" value="UniProtKB-SubCell"/>
</dbReference>
<feature type="domain" description="MobA-like NTP transferase" evidence="9">
    <location>
        <begin position="3"/>
        <end position="154"/>
    </location>
</feature>
<dbReference type="GO" id="GO:0061603">
    <property type="term" value="F:molybdenum cofactor guanylyltransferase activity"/>
    <property type="evidence" value="ECO:0007669"/>
    <property type="project" value="UniProtKB-EC"/>
</dbReference>
<dbReference type="CDD" id="cd02503">
    <property type="entry name" value="MobA"/>
    <property type="match status" value="1"/>
</dbReference>
<keyword evidence="6 8" id="KW-0342">GTP-binding</keyword>
<feature type="binding site" evidence="8">
    <location>
        <position position="18"/>
    </location>
    <ligand>
        <name>GTP</name>
        <dbReference type="ChEBI" id="CHEBI:37565"/>
    </ligand>
</feature>
<dbReference type="GO" id="GO:0046872">
    <property type="term" value="F:metal ion binding"/>
    <property type="evidence" value="ECO:0007669"/>
    <property type="project" value="UniProtKB-KW"/>
</dbReference>
<comment type="caution">
    <text evidence="10">The sequence shown here is derived from an EMBL/GenBank/DDBJ whole genome shotgun (WGS) entry which is preliminary data.</text>
</comment>
<feature type="binding site" evidence="8">
    <location>
        <position position="65"/>
    </location>
    <ligand>
        <name>GTP</name>
        <dbReference type="ChEBI" id="CHEBI:37565"/>
    </ligand>
</feature>
<dbReference type="PANTHER" id="PTHR19136:SF81">
    <property type="entry name" value="MOLYBDENUM COFACTOR GUANYLYLTRANSFERASE"/>
    <property type="match status" value="1"/>
</dbReference>
<gene>
    <name evidence="8 10" type="primary">mobA</name>
    <name evidence="10" type="ORF">C273_04035</name>
</gene>
<dbReference type="Pfam" id="PF12804">
    <property type="entry name" value="NTP_transf_3"/>
    <property type="match status" value="1"/>
</dbReference>
<keyword evidence="7 8" id="KW-0501">Molybdenum cofactor biosynthesis</keyword>
<dbReference type="PANTHER" id="PTHR19136">
    <property type="entry name" value="MOLYBDENUM COFACTOR GUANYLYLTRANSFERASE"/>
    <property type="match status" value="1"/>
</dbReference>
<dbReference type="Proteomes" id="UP000009885">
    <property type="component" value="Unassembled WGS sequence"/>
</dbReference>
<dbReference type="InterPro" id="IPR025877">
    <property type="entry name" value="MobA-like_NTP_Trfase"/>
</dbReference>
<dbReference type="InterPro" id="IPR029044">
    <property type="entry name" value="Nucleotide-diphossugar_trans"/>
</dbReference>
<name>K9ANT1_9STAP</name>
<evidence type="ECO:0000256" key="7">
    <source>
        <dbReference type="ARBA" id="ARBA00023150"/>
    </source>
</evidence>
<feature type="binding site" evidence="8">
    <location>
        <position position="97"/>
    </location>
    <ligand>
        <name>GTP</name>
        <dbReference type="ChEBI" id="CHEBI:37565"/>
    </ligand>
</feature>
<dbReference type="PATRIC" id="fig|1229783.3.peg.812"/>
<keyword evidence="11" id="KW-1185">Reference proteome</keyword>
<dbReference type="Gene3D" id="3.90.550.10">
    <property type="entry name" value="Spore Coat Polysaccharide Biosynthesis Protein SpsA, Chain A"/>
    <property type="match status" value="1"/>
</dbReference>
<dbReference type="GO" id="GO:0005525">
    <property type="term" value="F:GTP binding"/>
    <property type="evidence" value="ECO:0007669"/>
    <property type="project" value="UniProtKB-UniRule"/>
</dbReference>
<comment type="catalytic activity">
    <reaction evidence="8">
        <text>Mo-molybdopterin + GTP + H(+) = Mo-molybdopterin guanine dinucleotide + diphosphate</text>
        <dbReference type="Rhea" id="RHEA:34243"/>
        <dbReference type="ChEBI" id="CHEBI:15378"/>
        <dbReference type="ChEBI" id="CHEBI:33019"/>
        <dbReference type="ChEBI" id="CHEBI:37565"/>
        <dbReference type="ChEBI" id="CHEBI:71302"/>
        <dbReference type="ChEBI" id="CHEBI:71310"/>
        <dbReference type="EC" id="2.7.7.77"/>
    </reaction>
</comment>
<keyword evidence="4 8" id="KW-0547">Nucleotide-binding</keyword>
<evidence type="ECO:0000256" key="4">
    <source>
        <dbReference type="ARBA" id="ARBA00022741"/>
    </source>
</evidence>
<protein>
    <recommendedName>
        <fullName evidence="8">Probable molybdenum cofactor guanylyltransferase</fullName>
        <shortName evidence="8">MoCo guanylyltransferase</shortName>
        <ecNumber evidence="8">2.7.7.77</ecNumber>
    </recommendedName>
    <alternativeName>
        <fullName evidence="8">GTP:molybdopterin guanylyltransferase</fullName>
    </alternativeName>
    <alternativeName>
        <fullName evidence="8">Mo-MPT guanylyltransferase</fullName>
    </alternativeName>
    <alternativeName>
        <fullName evidence="8">Molybdopterin guanylyltransferase</fullName>
    </alternativeName>
    <alternativeName>
        <fullName evidence="8">Molybdopterin-guanine dinucleotide synthase</fullName>
        <shortName evidence="8">MGD synthase</shortName>
    </alternativeName>
</protein>
<dbReference type="eggNOG" id="COG0746">
    <property type="taxonomic scope" value="Bacteria"/>
</dbReference>
<accession>K9ANT1</accession>
<comment type="cofactor">
    <cofactor evidence="8">
        <name>Mg(2+)</name>
        <dbReference type="ChEBI" id="CHEBI:18420"/>
    </cofactor>
</comment>
<evidence type="ECO:0000256" key="3">
    <source>
        <dbReference type="ARBA" id="ARBA00022723"/>
    </source>
</evidence>
<feature type="binding site" evidence="8">
    <location>
        <begin position="6"/>
        <end position="8"/>
    </location>
    <ligand>
        <name>GTP</name>
        <dbReference type="ChEBI" id="CHEBI:37565"/>
    </ligand>
</feature>
<keyword evidence="1 8" id="KW-0963">Cytoplasm</keyword>
<evidence type="ECO:0000256" key="2">
    <source>
        <dbReference type="ARBA" id="ARBA00022679"/>
    </source>
</evidence>
<evidence type="ECO:0000313" key="11">
    <source>
        <dbReference type="Proteomes" id="UP000009885"/>
    </source>
</evidence>
<evidence type="ECO:0000256" key="6">
    <source>
        <dbReference type="ARBA" id="ARBA00023134"/>
    </source>
</evidence>
<keyword evidence="2 8" id="KW-0808">Transferase</keyword>
<evidence type="ECO:0000256" key="1">
    <source>
        <dbReference type="ARBA" id="ARBA00022490"/>
    </source>
</evidence>
<feature type="binding site" evidence="8">
    <location>
        <position position="97"/>
    </location>
    <ligand>
        <name>Mg(2+)</name>
        <dbReference type="ChEBI" id="CHEBI:18420"/>
    </ligand>
</feature>
<dbReference type="AlphaFoldDB" id="K9ANT1"/>
<comment type="function">
    <text evidence="8">Transfers a GMP moiety from GTP to Mo-molybdopterin (Mo-MPT) cofactor (Moco or molybdenum cofactor) to form Mo-molybdopterin guanine dinucleotide (Mo-MGD) cofactor.</text>
</comment>
<evidence type="ECO:0000256" key="8">
    <source>
        <dbReference type="HAMAP-Rule" id="MF_00316"/>
    </source>
</evidence>
<dbReference type="HAMAP" id="MF_00316">
    <property type="entry name" value="MobA"/>
    <property type="match status" value="1"/>
</dbReference>
<proteinExistence type="inferred from homology"/>
<dbReference type="RefSeq" id="WP_009382821.1">
    <property type="nucleotide sequence ID" value="NZ_AMSQ01000005.1"/>
</dbReference>
<dbReference type="EMBL" id="AMSQ01000005">
    <property type="protein sequence ID" value="EKU48944.1"/>
    <property type="molecule type" value="Genomic_DNA"/>
</dbReference>
<dbReference type="NCBIfam" id="NF001457">
    <property type="entry name" value="PRK00317.1-3"/>
    <property type="match status" value="1"/>
</dbReference>
<sequence length="200" mass="22868">MKAIILAGGQSSRFGAPKAFAEIKGETFYKSIIHTLEDTNMFNEIIISTNEHLKDQFEHDAIVVDDEQHKDKGPLAGMYSAMKAYPDEELYFVVSVDTPLITKKAISQLYQFMVQHLIEDRLDIAGFQEDGRNIPTMAFYKPTVLPVIEQALLSNDLSVKNVYKDVRTEWLSVHSIDSALPWYQNINYQKDLERLKAHLT</sequence>
<dbReference type="InterPro" id="IPR013482">
    <property type="entry name" value="Molybde_CF_guanTrfase"/>
</dbReference>
<comment type="domain">
    <text evidence="8">The N-terminal domain determines nucleotide recognition and specific binding, while the C-terminal domain determines the specific binding to the target protein.</text>
</comment>
<dbReference type="EC" id="2.7.7.77" evidence="8"/>
<comment type="subcellular location">
    <subcellularLocation>
        <location evidence="8">Cytoplasm</location>
    </subcellularLocation>
</comment>
<dbReference type="STRING" id="1229783.C273_04035"/>
<organism evidence="10 11">
    <name type="scientific">Staphylococcus massiliensis S46</name>
    <dbReference type="NCBI Taxonomy" id="1229783"/>
    <lineage>
        <taxon>Bacteria</taxon>
        <taxon>Bacillati</taxon>
        <taxon>Bacillota</taxon>
        <taxon>Bacilli</taxon>
        <taxon>Bacillales</taxon>
        <taxon>Staphylococcaceae</taxon>
        <taxon>Staphylococcus</taxon>
    </lineage>
</organism>
<keyword evidence="3 8" id="KW-0479">Metal-binding</keyword>
<dbReference type="GO" id="GO:0006777">
    <property type="term" value="P:Mo-molybdopterin cofactor biosynthetic process"/>
    <property type="evidence" value="ECO:0007669"/>
    <property type="project" value="UniProtKB-KW"/>
</dbReference>
<keyword evidence="5 8" id="KW-0460">Magnesium</keyword>
<evidence type="ECO:0000259" key="9">
    <source>
        <dbReference type="Pfam" id="PF12804"/>
    </source>
</evidence>
<evidence type="ECO:0000313" key="10">
    <source>
        <dbReference type="EMBL" id="EKU48944.1"/>
    </source>
</evidence>
<dbReference type="SUPFAM" id="SSF53448">
    <property type="entry name" value="Nucleotide-diphospho-sugar transferases"/>
    <property type="match status" value="1"/>
</dbReference>
<comment type="similarity">
    <text evidence="8">Belongs to the MobA family.</text>
</comment>
<reference evidence="10 11" key="1">
    <citation type="journal article" date="2013" name="Genome Announc.">
        <title>Genome Sequence of Staphylococcus massiliensis Strain S46, Isolated from the Surface of Healthy Human Skin.</title>
        <authorList>
            <person name="Srivastav R."/>
            <person name="Singh A."/>
            <person name="Jangir P.K."/>
            <person name="Kumari C."/>
            <person name="Muduli S."/>
            <person name="Sharma R."/>
        </authorList>
    </citation>
    <scope>NUCLEOTIDE SEQUENCE [LARGE SCALE GENOMIC DNA]</scope>
    <source>
        <strain evidence="10 11">S46</strain>
    </source>
</reference>